<sequence>MLLIISVIVLGCLFATCGGLCVWYLCERRKLMRHKKEGGTDVIVTKLDALMEKHQQSANQEHGPMDQDKSQWSNQLPVDNVSIPSNEHLHQLLAQNDPAEKMDLIMEYDPSRPGVQLGLEPKKPASEDGSNNHESDNDVVVKYHPDTSNTPRSLAQNAFAFGANPQQNANEGYRRSTIDEPEGGYVETANTEVAFPSVVTATVISRENQQSQIDVGVSLFIESNLFIF</sequence>
<proteinExistence type="predicted"/>
<dbReference type="Proteomes" id="UP000023152">
    <property type="component" value="Unassembled WGS sequence"/>
</dbReference>
<feature type="compositionally biased region" description="Basic and acidic residues" evidence="1">
    <location>
        <begin position="120"/>
        <end position="145"/>
    </location>
</feature>
<keyword evidence="4" id="KW-1185">Reference proteome</keyword>
<evidence type="ECO:0000313" key="4">
    <source>
        <dbReference type="Proteomes" id="UP000023152"/>
    </source>
</evidence>
<evidence type="ECO:0000313" key="3">
    <source>
        <dbReference type="EMBL" id="ETO14605.1"/>
    </source>
</evidence>
<comment type="caution">
    <text evidence="3">The sequence shown here is derived from an EMBL/GenBank/DDBJ whole genome shotgun (WGS) entry which is preliminary data.</text>
</comment>
<name>X6MNC3_RETFI</name>
<keyword evidence="2" id="KW-1133">Transmembrane helix</keyword>
<dbReference type="AlphaFoldDB" id="X6MNC3"/>
<accession>X6MNC3</accession>
<organism evidence="3 4">
    <name type="scientific">Reticulomyxa filosa</name>
    <dbReference type="NCBI Taxonomy" id="46433"/>
    <lineage>
        <taxon>Eukaryota</taxon>
        <taxon>Sar</taxon>
        <taxon>Rhizaria</taxon>
        <taxon>Retaria</taxon>
        <taxon>Foraminifera</taxon>
        <taxon>Monothalamids</taxon>
        <taxon>Reticulomyxidae</taxon>
        <taxon>Reticulomyxa</taxon>
    </lineage>
</organism>
<dbReference type="EMBL" id="ASPP01019918">
    <property type="protein sequence ID" value="ETO14605.1"/>
    <property type="molecule type" value="Genomic_DNA"/>
</dbReference>
<protein>
    <submittedName>
        <fullName evidence="3">Uncharacterized protein</fullName>
    </submittedName>
</protein>
<keyword evidence="2" id="KW-0812">Transmembrane</keyword>
<feature type="transmembrane region" description="Helical" evidence="2">
    <location>
        <begin position="6"/>
        <end position="26"/>
    </location>
</feature>
<feature type="region of interest" description="Disordered" evidence="1">
    <location>
        <begin position="111"/>
        <end position="152"/>
    </location>
</feature>
<gene>
    <name evidence="3" type="ORF">RFI_22759</name>
</gene>
<evidence type="ECO:0000256" key="1">
    <source>
        <dbReference type="SAM" id="MobiDB-lite"/>
    </source>
</evidence>
<keyword evidence="2" id="KW-0472">Membrane</keyword>
<reference evidence="3 4" key="1">
    <citation type="journal article" date="2013" name="Curr. Biol.">
        <title>The Genome of the Foraminiferan Reticulomyxa filosa.</title>
        <authorList>
            <person name="Glockner G."/>
            <person name="Hulsmann N."/>
            <person name="Schleicher M."/>
            <person name="Noegel A.A."/>
            <person name="Eichinger L."/>
            <person name="Gallinger C."/>
            <person name="Pawlowski J."/>
            <person name="Sierra R."/>
            <person name="Euteneuer U."/>
            <person name="Pillet L."/>
            <person name="Moustafa A."/>
            <person name="Platzer M."/>
            <person name="Groth M."/>
            <person name="Szafranski K."/>
            <person name="Schliwa M."/>
        </authorList>
    </citation>
    <scope>NUCLEOTIDE SEQUENCE [LARGE SCALE GENOMIC DNA]</scope>
</reference>
<evidence type="ECO:0000256" key="2">
    <source>
        <dbReference type="SAM" id="Phobius"/>
    </source>
</evidence>